<proteinExistence type="predicted"/>
<dbReference type="RefSeq" id="WP_344543088.1">
    <property type="nucleotide sequence ID" value="NZ_BAAATM010000022.1"/>
</dbReference>
<evidence type="ECO:0000256" key="1">
    <source>
        <dbReference type="SAM" id="MobiDB-lite"/>
    </source>
</evidence>
<sequence>MAAKTVVRTRTTRAAKSTETKAPQPMANRYRGVCAECNGWVNKEKGIVTPPSAKGEKWVTHHGHIADNGSAILGPCPKPATVNNRRSNKSKENTMPVRRRATKKAAPKKIETFERAEIAELSLVDLRKLAKELELDEQMKKAGILAELENKGHLVGDQDELDTPAPAKKTTPRKRTAKATESASASDDEAAEDDEVASALSQMLEAIREQINSGVLDAILGDIDDAITSRLEAVQKEDAAAKKSAAKKTTTPAKSRAEKLAPVTRAKKSASAPIEEPEESDGDTLAVGKIYNLKGKALGGARGKFMGYKDGDDTRAIVVLTKAHGDRPKGAKISISVRSIEH</sequence>
<feature type="compositionally biased region" description="Basic residues" evidence="1">
    <location>
        <begin position="97"/>
        <end position="106"/>
    </location>
</feature>
<reference evidence="3" key="1">
    <citation type="journal article" date="2019" name="Int. J. Syst. Evol. Microbiol.">
        <title>The Global Catalogue of Microorganisms (GCM) 10K type strain sequencing project: providing services to taxonomists for standard genome sequencing and annotation.</title>
        <authorList>
            <consortium name="The Broad Institute Genomics Platform"/>
            <consortium name="The Broad Institute Genome Sequencing Center for Infectious Disease"/>
            <person name="Wu L."/>
            <person name="Ma J."/>
        </authorList>
    </citation>
    <scope>NUCLEOTIDE SEQUENCE [LARGE SCALE GENOMIC DNA]</scope>
    <source>
        <strain evidence="3">JCM 6924</strain>
    </source>
</reference>
<feature type="region of interest" description="Disordered" evidence="1">
    <location>
        <begin position="1"/>
        <end position="24"/>
    </location>
</feature>
<feature type="region of interest" description="Disordered" evidence="1">
    <location>
        <begin position="155"/>
        <end position="196"/>
    </location>
</feature>
<evidence type="ECO:0000313" key="3">
    <source>
        <dbReference type="Proteomes" id="UP001501095"/>
    </source>
</evidence>
<keyword evidence="3" id="KW-1185">Reference proteome</keyword>
<protein>
    <recommendedName>
        <fullName evidence="4">Rho termination factor N-terminal domain-containing protein</fullName>
    </recommendedName>
</protein>
<feature type="region of interest" description="Disordered" evidence="1">
    <location>
        <begin position="69"/>
        <end position="106"/>
    </location>
</feature>
<dbReference type="Proteomes" id="UP001501095">
    <property type="component" value="Unassembled WGS sequence"/>
</dbReference>
<feature type="region of interest" description="Disordered" evidence="1">
    <location>
        <begin position="238"/>
        <end position="282"/>
    </location>
</feature>
<evidence type="ECO:0008006" key="4">
    <source>
        <dbReference type="Google" id="ProtNLM"/>
    </source>
</evidence>
<feature type="compositionally biased region" description="Low complexity" evidence="1">
    <location>
        <begin position="1"/>
        <end position="22"/>
    </location>
</feature>
<organism evidence="2 3">
    <name type="scientific">Streptomyces levis</name>
    <dbReference type="NCBI Taxonomy" id="285566"/>
    <lineage>
        <taxon>Bacteria</taxon>
        <taxon>Bacillati</taxon>
        <taxon>Actinomycetota</taxon>
        <taxon>Actinomycetes</taxon>
        <taxon>Kitasatosporales</taxon>
        <taxon>Streptomycetaceae</taxon>
        <taxon>Streptomyces</taxon>
    </lineage>
</organism>
<feature type="compositionally biased region" description="Acidic residues" evidence="1">
    <location>
        <begin position="186"/>
        <end position="196"/>
    </location>
</feature>
<gene>
    <name evidence="2" type="ORF">GCM10010423_65630</name>
</gene>
<dbReference type="EMBL" id="BAAATM010000022">
    <property type="protein sequence ID" value="GAA2555277.1"/>
    <property type="molecule type" value="Genomic_DNA"/>
</dbReference>
<accession>A0ABP6BBT9</accession>
<evidence type="ECO:0000313" key="2">
    <source>
        <dbReference type="EMBL" id="GAA2555277.1"/>
    </source>
</evidence>
<comment type="caution">
    <text evidence="2">The sequence shown here is derived from an EMBL/GenBank/DDBJ whole genome shotgun (WGS) entry which is preliminary data.</text>
</comment>
<name>A0ABP6BBT9_9ACTN</name>